<evidence type="ECO:0000313" key="3">
    <source>
        <dbReference type="EMBL" id="CCH94768.1"/>
    </source>
</evidence>
<sequence length="334" mass="33964">MPITASAPLNSSTGYAIDASAFTPSLYSYWDSNPTNIDVAFSFDSAAIVRNLTAIGLFNGTRSIWRLLNGSGQADVTANLAGYGNPFSRNYFLPAGSNTFVASTFITGPGTHILDFGGGQRITKAQNPNPIINAIVPLGNASSYVLRGANGNDTLTGALFSDTLLGFDGNDILLGLGGTDSLIGGNGNDSLDGGNANDTLLGGDGNDTLIGGNGNDTLTGGANADHFAYTASNQGIDTITDFTTADFDVIQISASGPGFSGSGLTTGALPGTQFLGGPGVVAATDTDQRFLYNTTDGALRFDADGSAGSFAPVQLATLTNLPPAFDHSYIAIVA</sequence>
<dbReference type="PROSITE" id="PS00330">
    <property type="entry name" value="HEMOLYSIN_CALCIUM"/>
    <property type="match status" value="3"/>
</dbReference>
<keyword evidence="2" id="KW-0964">Secreted</keyword>
<comment type="subcellular location">
    <subcellularLocation>
        <location evidence="1">Secreted</location>
    </subcellularLocation>
</comment>
<dbReference type="InterPro" id="IPR050557">
    <property type="entry name" value="RTX_toxin/Mannuronan_C5-epim"/>
</dbReference>
<dbReference type="GO" id="GO:0005509">
    <property type="term" value="F:calcium ion binding"/>
    <property type="evidence" value="ECO:0007669"/>
    <property type="project" value="InterPro"/>
</dbReference>
<dbReference type="Pfam" id="PF00353">
    <property type="entry name" value="HemolysinCabind"/>
    <property type="match status" value="1"/>
</dbReference>
<protein>
    <submittedName>
        <fullName evidence="3">Hemolysin-type calcium-binding region protein</fullName>
    </submittedName>
</protein>
<evidence type="ECO:0000256" key="1">
    <source>
        <dbReference type="ARBA" id="ARBA00004613"/>
    </source>
</evidence>
<dbReference type="AlphaFoldDB" id="A0A830ZPR8"/>
<organism evidence="3 4">
    <name type="scientific">Microcystis aeruginosa PCC 9432</name>
    <dbReference type="NCBI Taxonomy" id="1160280"/>
    <lineage>
        <taxon>Bacteria</taxon>
        <taxon>Bacillati</taxon>
        <taxon>Cyanobacteriota</taxon>
        <taxon>Cyanophyceae</taxon>
        <taxon>Oscillatoriophycideae</taxon>
        <taxon>Chroococcales</taxon>
        <taxon>Microcystaceae</taxon>
        <taxon>Microcystis</taxon>
    </lineage>
</organism>
<reference evidence="3 4" key="1">
    <citation type="submission" date="2012-04" db="EMBL/GenBank/DDBJ databases">
        <authorList>
            <person name="Genoscope - CEA"/>
        </authorList>
    </citation>
    <scope>NUCLEOTIDE SEQUENCE [LARGE SCALE GENOMIC DNA]</scope>
    <source>
        <strain evidence="3 4">9432</strain>
    </source>
</reference>
<gene>
    <name evidence="3" type="ORF">MICCA_470011</name>
</gene>
<dbReference type="GO" id="GO:0005576">
    <property type="term" value="C:extracellular region"/>
    <property type="evidence" value="ECO:0007669"/>
    <property type="project" value="UniProtKB-SubCell"/>
</dbReference>
<dbReference type="Gene3D" id="2.150.10.10">
    <property type="entry name" value="Serralysin-like metalloprotease, C-terminal"/>
    <property type="match status" value="1"/>
</dbReference>
<dbReference type="PRINTS" id="PR00313">
    <property type="entry name" value="CABNDNGRPT"/>
</dbReference>
<dbReference type="InterPro" id="IPR011049">
    <property type="entry name" value="Serralysin-like_metalloprot_C"/>
</dbReference>
<dbReference type="InterPro" id="IPR001343">
    <property type="entry name" value="Hemolysn_Ca-bd"/>
</dbReference>
<evidence type="ECO:0000313" key="4">
    <source>
        <dbReference type="Proteomes" id="UP000005806"/>
    </source>
</evidence>
<comment type="caution">
    <text evidence="3">The sequence shown here is derived from an EMBL/GenBank/DDBJ whole genome shotgun (WGS) entry which is preliminary data.</text>
</comment>
<proteinExistence type="predicted"/>
<dbReference type="Proteomes" id="UP000005806">
    <property type="component" value="Unassembled WGS sequence"/>
</dbReference>
<accession>A0A830ZPR8</accession>
<dbReference type="InterPro" id="IPR018511">
    <property type="entry name" value="Hemolysin-typ_Ca-bd_CS"/>
</dbReference>
<dbReference type="SUPFAM" id="SSF51120">
    <property type="entry name" value="beta-Roll"/>
    <property type="match status" value="1"/>
</dbReference>
<name>A0A830ZPR8_MICAE</name>
<dbReference type="PANTHER" id="PTHR38340:SF1">
    <property type="entry name" value="S-LAYER PROTEIN"/>
    <property type="match status" value="1"/>
</dbReference>
<dbReference type="EMBL" id="CAIH01000381">
    <property type="protein sequence ID" value="CCH94768.1"/>
    <property type="molecule type" value="Genomic_DNA"/>
</dbReference>
<evidence type="ECO:0000256" key="2">
    <source>
        <dbReference type="ARBA" id="ARBA00022525"/>
    </source>
</evidence>
<dbReference type="PANTHER" id="PTHR38340">
    <property type="entry name" value="S-LAYER PROTEIN"/>
    <property type="match status" value="1"/>
</dbReference>